<feature type="non-terminal residue" evidence="2">
    <location>
        <position position="1"/>
    </location>
</feature>
<evidence type="ECO:0000313" key="3">
    <source>
        <dbReference type="Proteomes" id="UP001154282"/>
    </source>
</evidence>
<reference evidence="2" key="1">
    <citation type="submission" date="2022-08" db="EMBL/GenBank/DDBJ databases">
        <authorList>
            <person name="Gutierrez-Valencia J."/>
        </authorList>
    </citation>
    <scope>NUCLEOTIDE SEQUENCE</scope>
</reference>
<feature type="compositionally biased region" description="Basic and acidic residues" evidence="1">
    <location>
        <begin position="54"/>
        <end position="67"/>
    </location>
</feature>
<gene>
    <name evidence="2" type="ORF">LITE_LOCUS34072</name>
</gene>
<accession>A0AAV0NLU6</accession>
<name>A0AAV0NLU6_9ROSI</name>
<feature type="region of interest" description="Disordered" evidence="1">
    <location>
        <begin position="17"/>
        <end position="67"/>
    </location>
</feature>
<feature type="compositionally biased region" description="Basic and acidic residues" evidence="1">
    <location>
        <begin position="17"/>
        <end position="26"/>
    </location>
</feature>
<proteinExistence type="predicted"/>
<dbReference type="EMBL" id="CAMGYJ010000008">
    <property type="protein sequence ID" value="CAI0459577.1"/>
    <property type="molecule type" value="Genomic_DNA"/>
</dbReference>
<evidence type="ECO:0000256" key="1">
    <source>
        <dbReference type="SAM" id="MobiDB-lite"/>
    </source>
</evidence>
<dbReference type="Proteomes" id="UP001154282">
    <property type="component" value="Unassembled WGS sequence"/>
</dbReference>
<organism evidence="2 3">
    <name type="scientific">Linum tenue</name>
    <dbReference type="NCBI Taxonomy" id="586396"/>
    <lineage>
        <taxon>Eukaryota</taxon>
        <taxon>Viridiplantae</taxon>
        <taxon>Streptophyta</taxon>
        <taxon>Embryophyta</taxon>
        <taxon>Tracheophyta</taxon>
        <taxon>Spermatophyta</taxon>
        <taxon>Magnoliopsida</taxon>
        <taxon>eudicotyledons</taxon>
        <taxon>Gunneridae</taxon>
        <taxon>Pentapetalae</taxon>
        <taxon>rosids</taxon>
        <taxon>fabids</taxon>
        <taxon>Malpighiales</taxon>
        <taxon>Linaceae</taxon>
        <taxon>Linum</taxon>
    </lineage>
</organism>
<evidence type="ECO:0000313" key="2">
    <source>
        <dbReference type="EMBL" id="CAI0459577.1"/>
    </source>
</evidence>
<dbReference type="AlphaFoldDB" id="A0AAV0NLU6"/>
<keyword evidence="3" id="KW-1185">Reference proteome</keyword>
<protein>
    <submittedName>
        <fullName evidence="2">Uncharacterized protein</fullName>
    </submittedName>
</protein>
<comment type="caution">
    <text evidence="2">The sequence shown here is derived from an EMBL/GenBank/DDBJ whole genome shotgun (WGS) entry which is preliminary data.</text>
</comment>
<sequence length="67" mass="7865">WLSVVENPLFAAYYTSKEKKQSEKEEKKKKKSDGVSYSVKAHPHQRTPILIPVNEDHGERQLSTRRR</sequence>